<reference evidence="2 3" key="1">
    <citation type="submission" date="2014-03" db="EMBL/GenBank/DDBJ databases">
        <title>Draft genome of the hookworm Oesophagostomum dentatum.</title>
        <authorList>
            <person name="Mitreva M."/>
        </authorList>
    </citation>
    <scope>NUCLEOTIDE SEQUENCE [LARGE SCALE GENOMIC DNA]</scope>
    <source>
        <strain evidence="2 3">OD-Hann</strain>
    </source>
</reference>
<protein>
    <submittedName>
        <fullName evidence="2">Uncharacterized protein</fullName>
    </submittedName>
</protein>
<dbReference type="Proteomes" id="UP000053660">
    <property type="component" value="Unassembled WGS sequence"/>
</dbReference>
<proteinExistence type="predicted"/>
<accession>A0A0B1T8S7</accession>
<evidence type="ECO:0000256" key="1">
    <source>
        <dbReference type="SAM" id="MobiDB-lite"/>
    </source>
</evidence>
<gene>
    <name evidence="2" type="ORF">OESDEN_07929</name>
</gene>
<sequence>MSRIHRHPAPIKQAAFRLLSKETAAMSPTRALLDEAKYGHPIKDPFYAQIQTKLLTILSIAPAQRQPWWPPWSRPSGPRPRPRPRPTTPPYCEEWTRLNDSDRKAIRIGVESMNSNLYYNCFLEYGGDLYIKSKEKFNEDPVLKKSRVGDYMEYHLMDNNPIYWNLTGFAQYGMKRWVKLLTILSIAPAQWQPRWPPWSWPSGPRPRPRPRPHPRPTTPSYCEEWTRLNDSDRKAIRIGVESINPNLYYNCFLEYGGDLFIKSKEKFNEDPVLKKSRVGDYIEYHLMDNNPIYWNLTGFAQYGMKRWVKKAKSDETEFGCGYSSRFAAEYSKPHNPIQEERLVCIFK</sequence>
<evidence type="ECO:0000313" key="3">
    <source>
        <dbReference type="Proteomes" id="UP000053660"/>
    </source>
</evidence>
<organism evidence="2 3">
    <name type="scientific">Oesophagostomum dentatum</name>
    <name type="common">Nodular worm</name>
    <dbReference type="NCBI Taxonomy" id="61180"/>
    <lineage>
        <taxon>Eukaryota</taxon>
        <taxon>Metazoa</taxon>
        <taxon>Ecdysozoa</taxon>
        <taxon>Nematoda</taxon>
        <taxon>Chromadorea</taxon>
        <taxon>Rhabditida</taxon>
        <taxon>Rhabditina</taxon>
        <taxon>Rhabditomorpha</taxon>
        <taxon>Strongyloidea</taxon>
        <taxon>Strongylidae</taxon>
        <taxon>Oesophagostomum</taxon>
    </lineage>
</organism>
<feature type="region of interest" description="Disordered" evidence="1">
    <location>
        <begin position="69"/>
        <end position="90"/>
    </location>
</feature>
<dbReference type="EMBL" id="KN551509">
    <property type="protein sequence ID" value="KHJ92187.1"/>
    <property type="molecule type" value="Genomic_DNA"/>
</dbReference>
<dbReference type="AlphaFoldDB" id="A0A0B1T8S7"/>
<name>A0A0B1T8S7_OESDE</name>
<feature type="compositionally biased region" description="Pro residues" evidence="1">
    <location>
        <begin position="69"/>
        <end position="89"/>
    </location>
</feature>
<keyword evidence="3" id="KW-1185">Reference proteome</keyword>
<evidence type="ECO:0000313" key="2">
    <source>
        <dbReference type="EMBL" id="KHJ92187.1"/>
    </source>
</evidence>